<dbReference type="GO" id="GO:0016887">
    <property type="term" value="F:ATP hydrolysis activity"/>
    <property type="evidence" value="ECO:0007669"/>
    <property type="project" value="TreeGrafter"/>
</dbReference>
<reference evidence="3 4" key="1">
    <citation type="submission" date="2019-03" db="EMBL/GenBank/DDBJ databases">
        <title>Cohnella endophytica sp. nov., a novel endophytic bacterium isolated from bark of Sonneratia apetala.</title>
        <authorList>
            <person name="Tuo L."/>
        </authorList>
    </citation>
    <scope>NUCLEOTIDE SEQUENCE [LARGE SCALE GENOMIC DNA]</scope>
    <source>
        <strain evidence="3 4">CCTCC AB 208254</strain>
    </source>
</reference>
<sequence length="380" mass="41998">MAKRVVLAISHREYAAKLAEYLREEETGWDIGVYTHGSALRKELQNNAMVDLLIGQADMLLEAGTLCDRAGKVISLVKQKGMVDGRWQEIVQYQPLPSILSGIRSGMAANQGGSTSGCQVVTVFSASGGVGKTTVALNLIRQAGERGLRTFYMNMEALNATSLLFGKGEPDSLSRLLYALQAHPEQWDSLLEQLCRHQPQLRTDYVDAPDHPGERLALTPELMEALLEKFRNMGRYDMIVIDPDSGAGEWHRRLLDLSDRVVWLIADDAQGLMKSEKLLRYWQAHISEKISKLSFVLNKAIGGGLINQWNLPGEAPKVVLPYIPQWKTIDQPGRLLASPAFSGAVEQLLLGLEIGGNSPSVRRRREEGHGNQRSHVRGAG</sequence>
<dbReference type="EMBL" id="SOMN01000007">
    <property type="protein sequence ID" value="TFE28206.1"/>
    <property type="molecule type" value="Genomic_DNA"/>
</dbReference>
<dbReference type="InterPro" id="IPR050625">
    <property type="entry name" value="ParA/MinD_ATPase"/>
</dbReference>
<dbReference type="PANTHER" id="PTHR43384">
    <property type="entry name" value="SEPTUM SITE-DETERMINING PROTEIN MIND HOMOLOG, CHLOROPLASTIC-RELATED"/>
    <property type="match status" value="1"/>
</dbReference>
<dbReference type="InterPro" id="IPR002586">
    <property type="entry name" value="CobQ/CobB/MinD/ParA_Nub-bd_dom"/>
</dbReference>
<dbReference type="InterPro" id="IPR027417">
    <property type="entry name" value="P-loop_NTPase"/>
</dbReference>
<dbReference type="Pfam" id="PF01656">
    <property type="entry name" value="CbiA"/>
    <property type="match status" value="1"/>
</dbReference>
<accession>A0A4Y8M0K8</accession>
<dbReference type="GO" id="GO:0009898">
    <property type="term" value="C:cytoplasmic side of plasma membrane"/>
    <property type="evidence" value="ECO:0007669"/>
    <property type="project" value="TreeGrafter"/>
</dbReference>
<protein>
    <recommendedName>
        <fullName evidence="2">CobQ/CobB/MinD/ParA nucleotide binding domain-containing protein</fullName>
    </recommendedName>
</protein>
<evidence type="ECO:0000313" key="4">
    <source>
        <dbReference type="Proteomes" id="UP000297900"/>
    </source>
</evidence>
<keyword evidence="4" id="KW-1185">Reference proteome</keyword>
<evidence type="ECO:0000259" key="2">
    <source>
        <dbReference type="Pfam" id="PF01656"/>
    </source>
</evidence>
<dbReference type="GO" id="GO:0051782">
    <property type="term" value="P:negative regulation of cell division"/>
    <property type="evidence" value="ECO:0007669"/>
    <property type="project" value="TreeGrafter"/>
</dbReference>
<feature type="domain" description="CobQ/CobB/MinD/ParA nucleotide binding" evidence="2">
    <location>
        <begin position="121"/>
        <end position="299"/>
    </location>
</feature>
<name>A0A4Y8M0K8_9BACL</name>
<dbReference type="Gene3D" id="3.40.50.300">
    <property type="entry name" value="P-loop containing nucleotide triphosphate hydrolases"/>
    <property type="match status" value="1"/>
</dbReference>
<dbReference type="GO" id="GO:0005829">
    <property type="term" value="C:cytosol"/>
    <property type="evidence" value="ECO:0007669"/>
    <property type="project" value="TreeGrafter"/>
</dbReference>
<feature type="region of interest" description="Disordered" evidence="1">
    <location>
        <begin position="360"/>
        <end position="380"/>
    </location>
</feature>
<comment type="caution">
    <text evidence="3">The sequence shown here is derived from an EMBL/GenBank/DDBJ whole genome shotgun (WGS) entry which is preliminary data.</text>
</comment>
<evidence type="ECO:0000256" key="1">
    <source>
        <dbReference type="SAM" id="MobiDB-lite"/>
    </source>
</evidence>
<dbReference type="RefSeq" id="WP_135151714.1">
    <property type="nucleotide sequence ID" value="NZ_SOMN01000007.1"/>
</dbReference>
<dbReference type="Proteomes" id="UP000297900">
    <property type="component" value="Unassembled WGS sequence"/>
</dbReference>
<dbReference type="OrthoDB" id="3035369at2"/>
<dbReference type="Gene3D" id="3.40.50.10850">
    <property type="entry name" value="Ntrc-like two-domain protein"/>
    <property type="match status" value="1"/>
</dbReference>
<proteinExistence type="predicted"/>
<gene>
    <name evidence="3" type="ORF">E2980_08295</name>
</gene>
<organism evidence="3 4">
    <name type="scientific">Cohnella luojiensis</name>
    <dbReference type="NCBI Taxonomy" id="652876"/>
    <lineage>
        <taxon>Bacteria</taxon>
        <taxon>Bacillati</taxon>
        <taxon>Bacillota</taxon>
        <taxon>Bacilli</taxon>
        <taxon>Bacillales</taxon>
        <taxon>Paenibacillaceae</taxon>
        <taxon>Cohnella</taxon>
    </lineage>
</organism>
<dbReference type="GO" id="GO:0005524">
    <property type="term" value="F:ATP binding"/>
    <property type="evidence" value="ECO:0007669"/>
    <property type="project" value="TreeGrafter"/>
</dbReference>
<dbReference type="SUPFAM" id="SSF52540">
    <property type="entry name" value="P-loop containing nucleoside triphosphate hydrolases"/>
    <property type="match status" value="1"/>
</dbReference>
<dbReference type="AlphaFoldDB" id="A0A4Y8M0K8"/>
<evidence type="ECO:0000313" key="3">
    <source>
        <dbReference type="EMBL" id="TFE28206.1"/>
    </source>
</evidence>
<dbReference type="PANTHER" id="PTHR43384:SF13">
    <property type="entry name" value="SLR0110 PROTEIN"/>
    <property type="match status" value="1"/>
</dbReference>